<dbReference type="InterPro" id="IPR043128">
    <property type="entry name" value="Rev_trsase/Diguanyl_cyclase"/>
</dbReference>
<name>A0AAV7VE64_PLEWA</name>
<dbReference type="InterPro" id="IPR040643">
    <property type="entry name" value="MLVIN_C"/>
</dbReference>
<keyword evidence="3" id="KW-0540">Nuclease</keyword>
<evidence type="ECO:0000256" key="7">
    <source>
        <dbReference type="SAM" id="MobiDB-lite"/>
    </source>
</evidence>
<evidence type="ECO:0000256" key="5">
    <source>
        <dbReference type="ARBA" id="ARBA00022801"/>
    </source>
</evidence>
<dbReference type="GO" id="GO:0016779">
    <property type="term" value="F:nucleotidyltransferase activity"/>
    <property type="evidence" value="ECO:0007669"/>
    <property type="project" value="UniProtKB-KW"/>
</dbReference>
<dbReference type="Pfam" id="PF00665">
    <property type="entry name" value="rve"/>
    <property type="match status" value="1"/>
</dbReference>
<dbReference type="Gene3D" id="2.30.30.850">
    <property type="match status" value="1"/>
</dbReference>
<dbReference type="Pfam" id="PF00075">
    <property type="entry name" value="RNase_H"/>
    <property type="match status" value="1"/>
</dbReference>
<feature type="compositionally biased region" description="Basic and acidic residues" evidence="7">
    <location>
        <begin position="927"/>
        <end position="947"/>
    </location>
</feature>
<feature type="compositionally biased region" description="Acidic residues" evidence="7">
    <location>
        <begin position="800"/>
        <end position="818"/>
    </location>
</feature>
<dbReference type="InterPro" id="IPR001584">
    <property type="entry name" value="Integrase_cat-core"/>
</dbReference>
<dbReference type="PROSITE" id="PS50879">
    <property type="entry name" value="RNASE_H_1"/>
    <property type="match status" value="1"/>
</dbReference>
<dbReference type="GO" id="GO:0003676">
    <property type="term" value="F:nucleic acid binding"/>
    <property type="evidence" value="ECO:0007669"/>
    <property type="project" value="InterPro"/>
</dbReference>
<dbReference type="InterPro" id="IPR002156">
    <property type="entry name" value="RNaseH_domain"/>
</dbReference>
<proteinExistence type="predicted"/>
<accession>A0AAV7VE64</accession>
<feature type="domain" description="Integrase catalytic" evidence="9">
    <location>
        <begin position="504"/>
        <end position="661"/>
    </location>
</feature>
<dbReference type="PANTHER" id="PTHR37984:SF12">
    <property type="entry name" value="RIBONUCLEASE H"/>
    <property type="match status" value="1"/>
</dbReference>
<evidence type="ECO:0000313" key="11">
    <source>
        <dbReference type="Proteomes" id="UP001066276"/>
    </source>
</evidence>
<sequence length="1028" mass="113965">MVSYCRQWIPNFSTLAKPLLKLTQKDALDEIELKGDEMDAFIELKECMCRAPALGMPDYTKPFTLFCHERDACSLSVLTQAHGGINRPVAYFSATLDPVAAALPGCLRAVAAVGISLTQSEGIVMGHPLTVMVPHSVEILLTRSRTQHMTGARLTRYETIILGSPNVQLKRCTTLNPATLFPSENAEIENAEDIEHDCLQVTEFCTKPRPDIKDTKLEENDQIIFVDGSCLRDALGVLKAGYAVCTVTGVLEASWLQGVYSAQVAELVALTRACQLSALMKVTIYTDSQYGFGIVHDFGQLWSQRGFMTSSGSPVKNGERIRELLHAIQLPGEVAVVKCSAHSKGQDYVSLGNGYADQVARFCALNCILLRDEWNLISEPELEQSEIFALKVIDTMDELKSLQNGVSEDEKLSWTKSQCVKRLDELWVSSEGKFVLPNSLLTQIARFYHGQAHLGRDAMIRLFKTDWFNPKFRQVAEAVCHSCVICQQMNAGKGTVVNLSHIGRAGGPFCRMQMDFIEMPVHGGLKYVLVIVCIFSHWIEAYPTRRNDSFTVAKLLLRELIPRFGFPISLESDRGSHFNNEVIKLLCAALNIEQKLHCSYRPEASGLVEQMNGTLKSRMAKICASTNLKWPDAFLLVLMSMRNTPDRKTGLSPHEILMGRAMRLPAVPANALLNITDDMVLDYCKGLADVVRSFSHQVEATTLPPIQGPGHTLKAGDWVVIKKHVRKSCLEPRWKGPFQVILTTTTAVKCAGVPNWIHASHTMRVLCPTDEEVEALKLPVPDNKVPSAEAEQNRTRSEQAEIEEGEIFSEDEATDSLGEDQGGASDSDEAAEGNKEPEAAESDKEPEESNGDKGLERGEEAGEPDQRRAFPEADGTEKEKENLTDSPEGEDKAEQNETAQTSSEEIAGPSSGPSAKRRPSISPVKLRTRETLNDSEGPRVKEKRKEVSVVVPTSSEEKDLAKEESTSETESKRDAKLKRKRIPSRRYSGPEWAYVANNDWSDEFVSLSLENEEAELHFGNKNFMDSVD</sequence>
<dbReference type="InterPro" id="IPR041577">
    <property type="entry name" value="RT_RNaseH_2"/>
</dbReference>
<dbReference type="InterPro" id="IPR041588">
    <property type="entry name" value="Integrase_H2C2"/>
</dbReference>
<dbReference type="CDD" id="cd09273">
    <property type="entry name" value="RNase_HI_RT_Bel"/>
    <property type="match status" value="1"/>
</dbReference>
<evidence type="ECO:0000256" key="4">
    <source>
        <dbReference type="ARBA" id="ARBA00022759"/>
    </source>
</evidence>
<keyword evidence="1" id="KW-0808">Transferase</keyword>
<dbReference type="Pfam" id="PF18697">
    <property type="entry name" value="MLVIN_C"/>
    <property type="match status" value="1"/>
</dbReference>
<dbReference type="Gene3D" id="1.10.340.70">
    <property type="match status" value="1"/>
</dbReference>
<evidence type="ECO:0000256" key="3">
    <source>
        <dbReference type="ARBA" id="ARBA00022722"/>
    </source>
</evidence>
<evidence type="ECO:0000256" key="2">
    <source>
        <dbReference type="ARBA" id="ARBA00022695"/>
    </source>
</evidence>
<dbReference type="EMBL" id="JANPWB010000003">
    <property type="protein sequence ID" value="KAJ1199612.1"/>
    <property type="molecule type" value="Genomic_DNA"/>
</dbReference>
<dbReference type="Gene3D" id="3.30.420.10">
    <property type="entry name" value="Ribonuclease H-like superfamily/Ribonuclease H"/>
    <property type="match status" value="2"/>
</dbReference>
<dbReference type="Gene3D" id="3.30.70.270">
    <property type="match status" value="1"/>
</dbReference>
<dbReference type="Proteomes" id="UP001066276">
    <property type="component" value="Chromosome 2_1"/>
</dbReference>
<dbReference type="InterPro" id="IPR036397">
    <property type="entry name" value="RNaseH_sf"/>
</dbReference>
<organism evidence="10 11">
    <name type="scientific">Pleurodeles waltl</name>
    <name type="common">Iberian ribbed newt</name>
    <dbReference type="NCBI Taxonomy" id="8319"/>
    <lineage>
        <taxon>Eukaryota</taxon>
        <taxon>Metazoa</taxon>
        <taxon>Chordata</taxon>
        <taxon>Craniata</taxon>
        <taxon>Vertebrata</taxon>
        <taxon>Euteleostomi</taxon>
        <taxon>Amphibia</taxon>
        <taxon>Batrachia</taxon>
        <taxon>Caudata</taxon>
        <taxon>Salamandroidea</taxon>
        <taxon>Salamandridae</taxon>
        <taxon>Pleurodelinae</taxon>
        <taxon>Pleurodeles</taxon>
    </lineage>
</organism>
<dbReference type="InterPro" id="IPR050951">
    <property type="entry name" value="Retrovirus_Pol_polyprotein"/>
</dbReference>
<dbReference type="GO" id="GO:0015074">
    <property type="term" value="P:DNA integration"/>
    <property type="evidence" value="ECO:0007669"/>
    <property type="project" value="InterPro"/>
</dbReference>
<comment type="caution">
    <text evidence="10">The sequence shown here is derived from an EMBL/GenBank/DDBJ whole genome shotgun (WGS) entry which is preliminary data.</text>
</comment>
<feature type="region of interest" description="Disordered" evidence="7">
    <location>
        <begin position="778"/>
        <end position="983"/>
    </location>
</feature>
<feature type="compositionally biased region" description="Basic and acidic residues" evidence="7">
    <location>
        <begin position="955"/>
        <end position="974"/>
    </location>
</feature>
<feature type="compositionally biased region" description="Basic and acidic residues" evidence="7">
    <location>
        <begin position="832"/>
        <end position="843"/>
    </location>
</feature>
<feature type="compositionally biased region" description="Basic and acidic residues" evidence="7">
    <location>
        <begin position="850"/>
        <end position="895"/>
    </location>
</feature>
<evidence type="ECO:0000256" key="1">
    <source>
        <dbReference type="ARBA" id="ARBA00022679"/>
    </source>
</evidence>
<keyword evidence="4" id="KW-0255">Endonuclease</keyword>
<dbReference type="InterPro" id="IPR012337">
    <property type="entry name" value="RNaseH-like_sf"/>
</dbReference>
<evidence type="ECO:0000259" key="9">
    <source>
        <dbReference type="PROSITE" id="PS50994"/>
    </source>
</evidence>
<dbReference type="Gene3D" id="3.10.20.370">
    <property type="match status" value="1"/>
</dbReference>
<dbReference type="PANTHER" id="PTHR37984">
    <property type="entry name" value="PROTEIN CBG26694"/>
    <property type="match status" value="1"/>
</dbReference>
<evidence type="ECO:0000313" key="10">
    <source>
        <dbReference type="EMBL" id="KAJ1199612.1"/>
    </source>
</evidence>
<evidence type="ECO:0000259" key="8">
    <source>
        <dbReference type="PROSITE" id="PS50879"/>
    </source>
</evidence>
<protein>
    <recommendedName>
        <fullName evidence="6">Gypsy retrotransposon integrase-like protein 1</fullName>
    </recommendedName>
</protein>
<feature type="domain" description="RNase H type-1" evidence="8">
    <location>
        <begin position="218"/>
        <end position="365"/>
    </location>
</feature>
<keyword evidence="2" id="KW-0548">Nucleotidyltransferase</keyword>
<dbReference type="AlphaFoldDB" id="A0AAV7VE64"/>
<keyword evidence="5" id="KW-0378">Hydrolase</keyword>
<dbReference type="Pfam" id="PF17919">
    <property type="entry name" value="RT_RNaseH_2"/>
    <property type="match status" value="1"/>
</dbReference>
<dbReference type="GO" id="GO:0004523">
    <property type="term" value="F:RNA-DNA hybrid ribonuclease activity"/>
    <property type="evidence" value="ECO:0007669"/>
    <property type="project" value="InterPro"/>
</dbReference>
<gene>
    <name evidence="10" type="ORF">NDU88_003445</name>
</gene>
<keyword evidence="11" id="KW-1185">Reference proteome</keyword>
<dbReference type="SUPFAM" id="SSF56672">
    <property type="entry name" value="DNA/RNA polymerases"/>
    <property type="match status" value="1"/>
</dbReference>
<dbReference type="InterPro" id="IPR043502">
    <property type="entry name" value="DNA/RNA_pol_sf"/>
</dbReference>
<dbReference type="PROSITE" id="PS50994">
    <property type="entry name" value="INTEGRASE"/>
    <property type="match status" value="1"/>
</dbReference>
<dbReference type="Pfam" id="PF17921">
    <property type="entry name" value="Integrase_H2C2"/>
    <property type="match status" value="1"/>
</dbReference>
<evidence type="ECO:0000256" key="6">
    <source>
        <dbReference type="ARBA" id="ARBA00039658"/>
    </source>
</evidence>
<reference evidence="10" key="1">
    <citation type="journal article" date="2022" name="bioRxiv">
        <title>Sequencing and chromosome-scale assembly of the giantPleurodeles waltlgenome.</title>
        <authorList>
            <person name="Brown T."/>
            <person name="Elewa A."/>
            <person name="Iarovenko S."/>
            <person name="Subramanian E."/>
            <person name="Araus A.J."/>
            <person name="Petzold A."/>
            <person name="Susuki M."/>
            <person name="Suzuki K.-i.T."/>
            <person name="Hayashi T."/>
            <person name="Toyoda A."/>
            <person name="Oliveira C."/>
            <person name="Osipova E."/>
            <person name="Leigh N.D."/>
            <person name="Simon A."/>
            <person name="Yun M.H."/>
        </authorList>
    </citation>
    <scope>NUCLEOTIDE SEQUENCE</scope>
    <source>
        <strain evidence="10">20211129_DDA</strain>
        <tissue evidence="10">Liver</tissue>
    </source>
</reference>
<dbReference type="SUPFAM" id="SSF53098">
    <property type="entry name" value="Ribonuclease H-like"/>
    <property type="match status" value="2"/>
</dbReference>